<evidence type="ECO:0000256" key="2">
    <source>
        <dbReference type="ARBA" id="ARBA00022723"/>
    </source>
</evidence>
<comment type="function">
    <text evidence="5">Iron-storage protein.</text>
</comment>
<protein>
    <recommendedName>
        <fullName evidence="5">Ferritin</fullName>
        <ecNumber evidence="5">1.16.3.2</ecNumber>
    </recommendedName>
</protein>
<keyword evidence="4 5" id="KW-0408">Iron</keyword>
<comment type="catalytic activity">
    <reaction evidence="5">
        <text>4 Fe(2+) + O2 + 6 H2O = 4 iron(III) oxide-hydroxide + 12 H(+)</text>
        <dbReference type="Rhea" id="RHEA:11972"/>
        <dbReference type="ChEBI" id="CHEBI:15377"/>
        <dbReference type="ChEBI" id="CHEBI:15378"/>
        <dbReference type="ChEBI" id="CHEBI:15379"/>
        <dbReference type="ChEBI" id="CHEBI:29033"/>
        <dbReference type="ChEBI" id="CHEBI:78619"/>
        <dbReference type="EC" id="1.16.3.2"/>
    </reaction>
</comment>
<dbReference type="PANTHER" id="PTHR11431">
    <property type="entry name" value="FERRITIN"/>
    <property type="match status" value="1"/>
</dbReference>
<dbReference type="InterPro" id="IPR009078">
    <property type="entry name" value="Ferritin-like_SF"/>
</dbReference>
<evidence type="ECO:0000256" key="1">
    <source>
        <dbReference type="ARBA" id="ARBA00022434"/>
    </source>
</evidence>
<evidence type="ECO:0000256" key="4">
    <source>
        <dbReference type="ARBA" id="ARBA00023004"/>
    </source>
</evidence>
<reference evidence="7 8" key="1">
    <citation type="submission" date="2021-03" db="EMBL/GenBank/DDBJ databases">
        <title>Thermosipho ferrireducens sp.nov., an anaerobic thermophilic iron-reducing bacterium isolated from a deep-sea hydrothermal sulfide deposits.</title>
        <authorList>
            <person name="Zeng X."/>
            <person name="Chen Y."/>
            <person name="Shao Z."/>
        </authorList>
    </citation>
    <scope>NUCLEOTIDE SEQUENCE [LARGE SCALE GENOMIC DNA]</scope>
    <source>
        <strain evidence="7 8">JL129W03</strain>
    </source>
</reference>
<comment type="subcellular location">
    <subcellularLocation>
        <location evidence="5">Cytoplasm</location>
    </subcellularLocation>
</comment>
<dbReference type="InterPro" id="IPR012347">
    <property type="entry name" value="Ferritin-like"/>
</dbReference>
<dbReference type="InterPro" id="IPR008331">
    <property type="entry name" value="Ferritin_DPS_dom"/>
</dbReference>
<feature type="domain" description="Ferritin-like diiron" evidence="6">
    <location>
        <begin position="1"/>
        <end position="145"/>
    </location>
</feature>
<dbReference type="Gene3D" id="1.20.1260.10">
    <property type="match status" value="1"/>
</dbReference>
<dbReference type="SUPFAM" id="SSF47240">
    <property type="entry name" value="Ferritin-like"/>
    <property type="match status" value="1"/>
</dbReference>
<keyword evidence="1 5" id="KW-0409">Iron storage</keyword>
<evidence type="ECO:0000256" key="5">
    <source>
        <dbReference type="RuleBase" id="RU361145"/>
    </source>
</evidence>
<gene>
    <name evidence="7" type="ORF">JYK00_00570</name>
</gene>
<accession>A0ABX7S684</accession>
<dbReference type="EMBL" id="CP071446">
    <property type="protein sequence ID" value="QTA38077.1"/>
    <property type="molecule type" value="Genomic_DNA"/>
</dbReference>
<comment type="similarity">
    <text evidence="5">Belongs to the ferritin family. Prokaryotic subfamily.</text>
</comment>
<dbReference type="InterPro" id="IPR001519">
    <property type="entry name" value="Ferritin"/>
</dbReference>
<sequence length="162" mass="18879">MLNERIEKALNEQIKKELASSYLYLSMAAYFDSENLSGFAHWMKLQAKEELNHAMKLYNYVYERGGKVELPALEKPKSEWASPLAAFEDAYKHERFITDSINKLYELSLEEKDYATASMLKWFIDEQVEEEANAENIVIKLKKLSGIPHGLYMLDKELGMRE</sequence>
<keyword evidence="5" id="KW-0963">Cytoplasm</keyword>
<dbReference type="EC" id="1.16.3.2" evidence="5"/>
<name>A0ABX7S684_9BACT</name>
<dbReference type="InterPro" id="IPR009040">
    <property type="entry name" value="Ferritin-like_diiron"/>
</dbReference>
<evidence type="ECO:0000256" key="3">
    <source>
        <dbReference type="ARBA" id="ARBA00023002"/>
    </source>
</evidence>
<dbReference type="PANTHER" id="PTHR11431:SF127">
    <property type="entry name" value="BACTERIAL NON-HEME FERRITIN"/>
    <property type="match status" value="1"/>
</dbReference>
<dbReference type="Pfam" id="PF00210">
    <property type="entry name" value="Ferritin"/>
    <property type="match status" value="1"/>
</dbReference>
<evidence type="ECO:0000313" key="8">
    <source>
        <dbReference type="Proteomes" id="UP000671862"/>
    </source>
</evidence>
<dbReference type="RefSeq" id="WP_207566798.1">
    <property type="nucleotide sequence ID" value="NZ_CP071446.1"/>
</dbReference>
<keyword evidence="8" id="KW-1185">Reference proteome</keyword>
<evidence type="ECO:0000313" key="7">
    <source>
        <dbReference type="EMBL" id="QTA38077.1"/>
    </source>
</evidence>
<keyword evidence="2 5" id="KW-0479">Metal-binding</keyword>
<keyword evidence="3" id="KW-0560">Oxidoreductase</keyword>
<dbReference type="PROSITE" id="PS50905">
    <property type="entry name" value="FERRITIN_LIKE"/>
    <property type="match status" value="1"/>
</dbReference>
<evidence type="ECO:0000259" key="6">
    <source>
        <dbReference type="PROSITE" id="PS50905"/>
    </source>
</evidence>
<dbReference type="InterPro" id="IPR041719">
    <property type="entry name" value="Ferritin_prok"/>
</dbReference>
<proteinExistence type="inferred from homology"/>
<dbReference type="Proteomes" id="UP000671862">
    <property type="component" value="Chromosome"/>
</dbReference>
<dbReference type="CDD" id="cd01055">
    <property type="entry name" value="Nonheme_Ferritin"/>
    <property type="match status" value="1"/>
</dbReference>
<organism evidence="7 8">
    <name type="scientific">Thermosipho ferrireducens</name>
    <dbReference type="NCBI Taxonomy" id="2571116"/>
    <lineage>
        <taxon>Bacteria</taxon>
        <taxon>Thermotogati</taxon>
        <taxon>Thermotogota</taxon>
        <taxon>Thermotogae</taxon>
        <taxon>Thermotogales</taxon>
        <taxon>Fervidobacteriaceae</taxon>
        <taxon>Thermosipho</taxon>
    </lineage>
</organism>